<keyword evidence="3" id="KW-0862">Zinc</keyword>
<proteinExistence type="predicted"/>
<evidence type="ECO:0000259" key="8">
    <source>
        <dbReference type="PROSITE" id="PS50826"/>
    </source>
</evidence>
<dbReference type="Gene3D" id="1.20.5.170">
    <property type="match status" value="1"/>
</dbReference>
<evidence type="ECO:0000256" key="1">
    <source>
        <dbReference type="ARBA" id="ARBA00022723"/>
    </source>
</evidence>
<dbReference type="GO" id="GO:0030100">
    <property type="term" value="P:regulation of endocytosis"/>
    <property type="evidence" value="ECO:0007669"/>
    <property type="project" value="TreeGrafter"/>
</dbReference>
<dbReference type="Pfam" id="PF01363">
    <property type="entry name" value="FYVE"/>
    <property type="match status" value="1"/>
</dbReference>
<dbReference type="GO" id="GO:0005737">
    <property type="term" value="C:cytoplasm"/>
    <property type="evidence" value="ECO:0007669"/>
    <property type="project" value="TreeGrafter"/>
</dbReference>
<evidence type="ECO:0000256" key="6">
    <source>
        <dbReference type="SAM" id="Coils"/>
    </source>
</evidence>
<feature type="coiled-coil region" evidence="6">
    <location>
        <begin position="200"/>
        <end position="255"/>
    </location>
</feature>
<reference evidence="9" key="1">
    <citation type="submission" date="2023-05" db="EMBL/GenBank/DDBJ databases">
        <title>High-quality long-read genome of Scophthalmus maximus.</title>
        <authorList>
            <person name="Lien S."/>
            <person name="Martinez P."/>
        </authorList>
    </citation>
    <scope>NUCLEOTIDE SEQUENCE [LARGE SCALE GENOMIC DNA]</scope>
</reference>
<dbReference type="PROSITE" id="PS50178">
    <property type="entry name" value="ZF_FYVE"/>
    <property type="match status" value="1"/>
</dbReference>
<dbReference type="Pfam" id="PF02759">
    <property type="entry name" value="RUN"/>
    <property type="match status" value="1"/>
</dbReference>
<evidence type="ECO:0000313" key="9">
    <source>
        <dbReference type="Ensembl" id="ENSSMAP00000039554.1"/>
    </source>
</evidence>
<organism evidence="9 10">
    <name type="scientific">Scophthalmus maximus</name>
    <name type="common">Turbot</name>
    <name type="synonym">Psetta maxima</name>
    <dbReference type="NCBI Taxonomy" id="52904"/>
    <lineage>
        <taxon>Eukaryota</taxon>
        <taxon>Metazoa</taxon>
        <taxon>Chordata</taxon>
        <taxon>Craniata</taxon>
        <taxon>Vertebrata</taxon>
        <taxon>Euteleostomi</taxon>
        <taxon>Actinopterygii</taxon>
        <taxon>Neopterygii</taxon>
        <taxon>Teleostei</taxon>
        <taxon>Neoteleostei</taxon>
        <taxon>Acanthomorphata</taxon>
        <taxon>Carangaria</taxon>
        <taxon>Pleuronectiformes</taxon>
        <taxon>Pleuronectoidei</taxon>
        <taxon>Scophthalmidae</taxon>
        <taxon>Scophthalmus</taxon>
    </lineage>
</organism>
<dbReference type="Ensembl" id="ENSSMAT00000037805.1">
    <property type="protein sequence ID" value="ENSSMAP00000039554.1"/>
    <property type="gene ID" value="ENSSMAG00000007935.2"/>
</dbReference>
<keyword evidence="2 5" id="KW-0863">Zinc-finger</keyword>
<evidence type="ECO:0000313" key="10">
    <source>
        <dbReference type="Proteomes" id="UP000694558"/>
    </source>
</evidence>
<dbReference type="PROSITE" id="PS50826">
    <property type="entry name" value="RUN"/>
    <property type="match status" value="1"/>
</dbReference>
<keyword evidence="4 6" id="KW-0175">Coiled coil</keyword>
<keyword evidence="1" id="KW-0479">Metal-binding</keyword>
<evidence type="ECO:0000256" key="5">
    <source>
        <dbReference type="PROSITE-ProRule" id="PRU00091"/>
    </source>
</evidence>
<accession>A0A8D3BWZ6</accession>
<evidence type="ECO:0000256" key="3">
    <source>
        <dbReference type="ARBA" id="ARBA00022833"/>
    </source>
</evidence>
<gene>
    <name evidence="9" type="primary">rufy1</name>
</gene>
<dbReference type="FunFam" id="3.30.40.10:FF:000046">
    <property type="entry name" value="RUN and FYVE domain containing 2"/>
    <property type="match status" value="1"/>
</dbReference>
<feature type="domain" description="FYVE-type" evidence="7">
    <location>
        <begin position="465"/>
        <end position="523"/>
    </location>
</feature>
<dbReference type="InterPro" id="IPR047331">
    <property type="entry name" value="FYVE_RUFY1"/>
</dbReference>
<dbReference type="FunFam" id="1.20.58.900:FF:000001">
    <property type="entry name" value="RUN and FYVE domain containing 2"/>
    <property type="match status" value="1"/>
</dbReference>
<dbReference type="GO" id="GO:0015031">
    <property type="term" value="P:protein transport"/>
    <property type="evidence" value="ECO:0007669"/>
    <property type="project" value="TreeGrafter"/>
</dbReference>
<dbReference type="InterPro" id="IPR013083">
    <property type="entry name" value="Znf_RING/FYVE/PHD"/>
</dbReference>
<feature type="domain" description="RUN" evidence="8">
    <location>
        <begin position="39"/>
        <end position="171"/>
    </location>
</feature>
<dbReference type="SUPFAM" id="SSF57903">
    <property type="entry name" value="FYVE/PHD zinc finger"/>
    <property type="match status" value="1"/>
</dbReference>
<dbReference type="InterPro" id="IPR017455">
    <property type="entry name" value="Znf_FYVE-rel"/>
</dbReference>
<dbReference type="GeneTree" id="ENSGT00940000158334"/>
<feature type="coiled-coil region" evidence="6">
    <location>
        <begin position="367"/>
        <end position="439"/>
    </location>
</feature>
<dbReference type="CDD" id="cd15758">
    <property type="entry name" value="FYVE_RUFY1"/>
    <property type="match status" value="1"/>
</dbReference>
<name>A0A8D3BWZ6_SCOMX</name>
<protein>
    <submittedName>
        <fullName evidence="9">RUN and FYVE domain containing 1</fullName>
    </submittedName>
</protein>
<dbReference type="AlphaFoldDB" id="A0A8D3BWZ6"/>
<dbReference type="SMART" id="SM00064">
    <property type="entry name" value="FYVE"/>
    <property type="match status" value="1"/>
</dbReference>
<dbReference type="SUPFAM" id="SSF140741">
    <property type="entry name" value="RUN domain-like"/>
    <property type="match status" value="1"/>
</dbReference>
<dbReference type="InterPro" id="IPR000306">
    <property type="entry name" value="Znf_FYVE"/>
</dbReference>
<dbReference type="Gene3D" id="1.20.58.900">
    <property type="match status" value="1"/>
</dbReference>
<sequence>GFLPPKDPMAIERSNLLSMMKLSIKVLIQSSLSLGRTLDSEYPPLQQFFVVLEHCLKHGLRAKKSFIGQNKSIWGPLELVEKLCPESLNIATSARDLPGIKTGLGRARAWLHLALMQKKVADYMKALLDCKDLLSEFYDSGALMMEEEGAVMGGLLVGLNVIDANLCIKGEDLDSQVRMTAILDQKHYIEELNRHLSGTVTDLQAKMDSIEKTNSKLVEELTAATDRINSLREEQEQLRNENESILQSSQKKEEAALHDSQVELETYKQTRQGLDEMYTVVWKQYKEENHIRQELERELELQVGFKQEMEVAMKLLEKDTHEKQDTLAALRLQLDKVKTLNLQMFHKAQSYRYVLNLRVTVSCSVHRLGLETELRTEKEQRQSLQKALQREQDNSMEFRTQLQQLQGLNTELQELKQEKQQLQQKCEQQEQALQEMGLHLSQSKLKMEDFKEVNKALKGHAWLKDDEATQCKQCQKEFSIARRKHHCRNCGDIYCNSCSSNELALPSYPRPVRVCDMCHSLLLQRSSSKAS</sequence>
<dbReference type="SMART" id="SM00593">
    <property type="entry name" value="RUN"/>
    <property type="match status" value="1"/>
</dbReference>
<evidence type="ECO:0000256" key="2">
    <source>
        <dbReference type="ARBA" id="ARBA00022771"/>
    </source>
</evidence>
<dbReference type="InterPro" id="IPR037213">
    <property type="entry name" value="Run_dom_sf"/>
</dbReference>
<dbReference type="PANTHER" id="PTHR45956:SF4">
    <property type="entry name" value="RUN AND FYVE DOMAIN-CONTAINING PROTEIN 1"/>
    <property type="match status" value="1"/>
</dbReference>
<dbReference type="PANTHER" id="PTHR45956">
    <property type="entry name" value="RUN AND FYVE DOMAIN-CONTAINING PROTEIN 2-LIKE PROTEIN"/>
    <property type="match status" value="1"/>
</dbReference>
<dbReference type="InterPro" id="IPR004012">
    <property type="entry name" value="Run_dom"/>
</dbReference>
<dbReference type="Gene3D" id="3.30.40.10">
    <property type="entry name" value="Zinc/RING finger domain, C3HC4 (zinc finger)"/>
    <property type="match status" value="1"/>
</dbReference>
<dbReference type="InterPro" id="IPR011011">
    <property type="entry name" value="Znf_FYVE_PHD"/>
</dbReference>
<evidence type="ECO:0000259" key="7">
    <source>
        <dbReference type="PROSITE" id="PS50178"/>
    </source>
</evidence>
<dbReference type="InterPro" id="IPR047335">
    <property type="entry name" value="RUFY1-3"/>
</dbReference>
<dbReference type="Proteomes" id="UP000694558">
    <property type="component" value="Chromosome 13"/>
</dbReference>
<evidence type="ECO:0000256" key="4">
    <source>
        <dbReference type="ARBA" id="ARBA00023054"/>
    </source>
</evidence>
<dbReference type="GO" id="GO:0008270">
    <property type="term" value="F:zinc ion binding"/>
    <property type="evidence" value="ECO:0007669"/>
    <property type="project" value="UniProtKB-KW"/>
</dbReference>
<reference evidence="9" key="2">
    <citation type="submission" date="2025-08" db="UniProtKB">
        <authorList>
            <consortium name="Ensembl"/>
        </authorList>
    </citation>
    <scope>IDENTIFICATION</scope>
</reference>